<evidence type="ECO:0000313" key="4">
    <source>
        <dbReference type="Proteomes" id="UP000276133"/>
    </source>
</evidence>
<dbReference type="SMART" id="SM01198">
    <property type="entry name" value="FBA"/>
    <property type="match status" value="1"/>
</dbReference>
<gene>
    <name evidence="3" type="ORF">BpHYR1_046716</name>
</gene>
<dbReference type="PANTHER" id="PTHR12125">
    <property type="entry name" value="F-BOX ONLY PROTEIN 6-LIKE PROTEIN"/>
    <property type="match status" value="1"/>
</dbReference>
<evidence type="ECO:0000313" key="3">
    <source>
        <dbReference type="EMBL" id="RNA33999.1"/>
    </source>
</evidence>
<dbReference type="AlphaFoldDB" id="A0A3M7SE44"/>
<evidence type="ECO:0000259" key="1">
    <source>
        <dbReference type="PROSITE" id="PS50181"/>
    </source>
</evidence>
<dbReference type="InterPro" id="IPR039752">
    <property type="entry name" value="F-box_only"/>
</dbReference>
<dbReference type="GO" id="GO:0031146">
    <property type="term" value="P:SCF-dependent proteasomal ubiquitin-dependent protein catabolic process"/>
    <property type="evidence" value="ECO:0007669"/>
    <property type="project" value="TreeGrafter"/>
</dbReference>
<dbReference type="PANTHER" id="PTHR12125:SF5">
    <property type="entry name" value="F-BOX DOMAIN-CONTAINING PROTEIN"/>
    <property type="match status" value="1"/>
</dbReference>
<name>A0A3M7SE44_BRAPC</name>
<dbReference type="PROSITE" id="PS50181">
    <property type="entry name" value="FBOX"/>
    <property type="match status" value="1"/>
</dbReference>
<dbReference type="InterPro" id="IPR007397">
    <property type="entry name" value="F-box-assoc_dom"/>
</dbReference>
<dbReference type="Pfam" id="PF12937">
    <property type="entry name" value="F-box-like"/>
    <property type="match status" value="1"/>
</dbReference>
<keyword evidence="4" id="KW-1185">Reference proteome</keyword>
<dbReference type="InterPro" id="IPR036047">
    <property type="entry name" value="F-box-like_dom_sf"/>
</dbReference>
<dbReference type="Pfam" id="PF04300">
    <property type="entry name" value="FBA"/>
    <property type="match status" value="1"/>
</dbReference>
<dbReference type="Gene3D" id="1.20.1280.50">
    <property type="match status" value="1"/>
</dbReference>
<sequence>MFSTFRRIFSAEKRKVGPECQAVPTDCLNINDLPSEILSLIFLNISGESLCKNVILTCKKWKEIIDLPPFWINKILHESRASKKLLKFLAESDNLQPKQLFFKNPFVKNLIKNACAEKGYDFWDNRSFLEIPNTHSHNLFDYYHNEYLKKYCRNSEKIQEQNGFIIEPDDYLDRPAFESDGKPVRNYATTYYRCTKYQLIDLYAEGIDENMLKKTKPKIEIKDWYAPRHDCGSEYHLRVVLYDQKYNEIKNVSCDEVFGQWSEVFWREFKEIIKEYPDSLRLI</sequence>
<dbReference type="PROSITE" id="PS51114">
    <property type="entry name" value="FBA"/>
    <property type="match status" value="1"/>
</dbReference>
<dbReference type="OrthoDB" id="1107553at2759"/>
<dbReference type="SMART" id="SM00256">
    <property type="entry name" value="FBOX"/>
    <property type="match status" value="1"/>
</dbReference>
<dbReference type="InterPro" id="IPR008979">
    <property type="entry name" value="Galactose-bd-like_sf"/>
</dbReference>
<dbReference type="GO" id="GO:0019005">
    <property type="term" value="C:SCF ubiquitin ligase complex"/>
    <property type="evidence" value="ECO:0007669"/>
    <property type="project" value="TreeGrafter"/>
</dbReference>
<dbReference type="STRING" id="10195.A0A3M7SE44"/>
<dbReference type="GO" id="GO:0005737">
    <property type="term" value="C:cytoplasm"/>
    <property type="evidence" value="ECO:0007669"/>
    <property type="project" value="UniProtKB-ARBA"/>
</dbReference>
<protein>
    <submittedName>
        <fullName evidence="3">F-box only 44 isoform X1</fullName>
    </submittedName>
</protein>
<dbReference type="GO" id="GO:0061630">
    <property type="term" value="F:ubiquitin protein ligase activity"/>
    <property type="evidence" value="ECO:0007669"/>
    <property type="project" value="TreeGrafter"/>
</dbReference>
<dbReference type="Gene3D" id="2.60.120.260">
    <property type="entry name" value="Galactose-binding domain-like"/>
    <property type="match status" value="1"/>
</dbReference>
<dbReference type="EMBL" id="REGN01001539">
    <property type="protein sequence ID" value="RNA33999.1"/>
    <property type="molecule type" value="Genomic_DNA"/>
</dbReference>
<comment type="caution">
    <text evidence="3">The sequence shown here is derived from an EMBL/GenBank/DDBJ whole genome shotgun (WGS) entry which is preliminary data.</text>
</comment>
<dbReference type="GO" id="GO:0036503">
    <property type="term" value="P:ERAD pathway"/>
    <property type="evidence" value="ECO:0007669"/>
    <property type="project" value="TreeGrafter"/>
</dbReference>
<dbReference type="SUPFAM" id="SSF49785">
    <property type="entry name" value="Galactose-binding domain-like"/>
    <property type="match status" value="1"/>
</dbReference>
<dbReference type="SUPFAM" id="SSF81383">
    <property type="entry name" value="F-box domain"/>
    <property type="match status" value="1"/>
</dbReference>
<evidence type="ECO:0000259" key="2">
    <source>
        <dbReference type="PROSITE" id="PS51114"/>
    </source>
</evidence>
<dbReference type="Proteomes" id="UP000276133">
    <property type="component" value="Unassembled WGS sequence"/>
</dbReference>
<organism evidence="3 4">
    <name type="scientific">Brachionus plicatilis</name>
    <name type="common">Marine rotifer</name>
    <name type="synonym">Brachionus muelleri</name>
    <dbReference type="NCBI Taxonomy" id="10195"/>
    <lineage>
        <taxon>Eukaryota</taxon>
        <taxon>Metazoa</taxon>
        <taxon>Spiralia</taxon>
        <taxon>Gnathifera</taxon>
        <taxon>Rotifera</taxon>
        <taxon>Eurotatoria</taxon>
        <taxon>Monogononta</taxon>
        <taxon>Pseudotrocha</taxon>
        <taxon>Ploima</taxon>
        <taxon>Brachionidae</taxon>
        <taxon>Brachionus</taxon>
    </lineage>
</organism>
<dbReference type="GO" id="GO:0006516">
    <property type="term" value="P:glycoprotein catabolic process"/>
    <property type="evidence" value="ECO:0007669"/>
    <property type="project" value="TreeGrafter"/>
</dbReference>
<feature type="domain" description="FBA" evidence="2">
    <location>
        <begin position="100"/>
        <end position="283"/>
    </location>
</feature>
<proteinExistence type="predicted"/>
<reference evidence="3 4" key="1">
    <citation type="journal article" date="2018" name="Sci. Rep.">
        <title>Genomic signatures of local adaptation to the degree of environmental predictability in rotifers.</title>
        <authorList>
            <person name="Franch-Gras L."/>
            <person name="Hahn C."/>
            <person name="Garcia-Roger E.M."/>
            <person name="Carmona M.J."/>
            <person name="Serra M."/>
            <person name="Gomez A."/>
        </authorList>
    </citation>
    <scope>NUCLEOTIDE SEQUENCE [LARGE SCALE GENOMIC DNA]</scope>
    <source>
        <strain evidence="3">HYR1</strain>
    </source>
</reference>
<accession>A0A3M7SE44</accession>
<feature type="domain" description="F-box" evidence="1">
    <location>
        <begin position="27"/>
        <end position="74"/>
    </location>
</feature>
<dbReference type="InterPro" id="IPR001810">
    <property type="entry name" value="F-box_dom"/>
</dbReference>